<dbReference type="Proteomes" id="UP000231638">
    <property type="component" value="Unassembled WGS sequence"/>
</dbReference>
<dbReference type="GO" id="GO:0055085">
    <property type="term" value="P:transmembrane transport"/>
    <property type="evidence" value="ECO:0007669"/>
    <property type="project" value="InterPro"/>
</dbReference>
<dbReference type="STRING" id="366522.GCA_001548055_02142"/>
<keyword evidence="3" id="KW-0813">Transport</keyword>
<gene>
    <name evidence="9" type="ORF">CFH80_05315</name>
</gene>
<feature type="transmembrane region" description="Helical" evidence="8">
    <location>
        <begin position="120"/>
        <end position="144"/>
    </location>
</feature>
<feature type="transmembrane region" description="Helical" evidence="8">
    <location>
        <begin position="33"/>
        <end position="51"/>
    </location>
</feature>
<evidence type="ECO:0000256" key="6">
    <source>
        <dbReference type="ARBA" id="ARBA00022989"/>
    </source>
</evidence>
<dbReference type="AlphaFoldDB" id="A0A2D3W8W8"/>
<dbReference type="PANTHER" id="PTHR36838:SF3">
    <property type="entry name" value="TRANSPORTER AUXIN EFFLUX CARRIER EC FAMILY"/>
    <property type="match status" value="1"/>
</dbReference>
<name>A0A2D3W8W8_9BACT</name>
<evidence type="ECO:0000256" key="3">
    <source>
        <dbReference type="ARBA" id="ARBA00022448"/>
    </source>
</evidence>
<dbReference type="Pfam" id="PF03547">
    <property type="entry name" value="Mem_trans"/>
    <property type="match status" value="1"/>
</dbReference>
<sequence>MNIVLSVSAIYVFIVLGYVAKKIFKDELSERGMVILSVYFLHPMFSFWGLSTKPISLDLLKVPAYYLVFSFLTIALGFFIARLFFNDKKERSIMTIASALNNTGNLGIPLGIALLGEESIIYTSMISVANTLMTYTLGVFFYSAGSSSLRQAFVNIFKLPIIWAAMLALALNFSGIRIHPVLFQSLEMGAYSMIVIQLMIFGMYLYNVKLKELNVKLLWHVHLLKFVLMPVLTVWLLFFVLPITPFVASVLFLELIVPLAVVNVNLAALYDCRALDVASLIFFTSLWFIPFLMLAAFILSAFSLGSFA</sequence>
<feature type="transmembrane region" description="Helical" evidence="8">
    <location>
        <begin position="6"/>
        <end position="24"/>
    </location>
</feature>
<organism evidence="9 10">
    <name type="scientific">Sulfurospirillum cavolei</name>
    <dbReference type="NCBI Taxonomy" id="366522"/>
    <lineage>
        <taxon>Bacteria</taxon>
        <taxon>Pseudomonadati</taxon>
        <taxon>Campylobacterota</taxon>
        <taxon>Epsilonproteobacteria</taxon>
        <taxon>Campylobacterales</taxon>
        <taxon>Sulfurospirillaceae</taxon>
        <taxon>Sulfurospirillum</taxon>
    </lineage>
</organism>
<comment type="similarity">
    <text evidence="2">Belongs to the auxin efflux carrier (TC 2.A.69) family.</text>
</comment>
<dbReference type="GO" id="GO:0005886">
    <property type="term" value="C:plasma membrane"/>
    <property type="evidence" value="ECO:0007669"/>
    <property type="project" value="UniProtKB-SubCell"/>
</dbReference>
<protein>
    <submittedName>
        <fullName evidence="9">Transporter</fullName>
    </submittedName>
</protein>
<comment type="subcellular location">
    <subcellularLocation>
        <location evidence="1">Cell membrane</location>
        <topology evidence="1">Multi-pass membrane protein</topology>
    </subcellularLocation>
</comment>
<keyword evidence="6 8" id="KW-1133">Transmembrane helix</keyword>
<feature type="transmembrane region" description="Helical" evidence="8">
    <location>
        <begin position="92"/>
        <end position="114"/>
    </location>
</feature>
<reference evidence="9 10" key="1">
    <citation type="journal article" date="2017" name="Front. Microbiol.">
        <title>Comparative Genomic Analysis of the Class Epsilonproteobacteria and Proposed Reclassification to Epsilonbacteraeota (phyl. nov.).</title>
        <authorList>
            <person name="Waite D.W."/>
            <person name="Vanwonterghem I."/>
            <person name="Rinke C."/>
            <person name="Parks D.H."/>
            <person name="Zhang Y."/>
            <person name="Takai K."/>
            <person name="Sievert S.M."/>
            <person name="Simon J."/>
            <person name="Campbell B.J."/>
            <person name="Hanson T.E."/>
            <person name="Woyke T."/>
            <person name="Klotz M.G."/>
            <person name="Hugenholtz P."/>
        </authorList>
    </citation>
    <scope>NUCLEOTIDE SEQUENCE [LARGE SCALE GENOMIC DNA]</scope>
    <source>
        <strain evidence="9">UBA11420</strain>
    </source>
</reference>
<evidence type="ECO:0000256" key="7">
    <source>
        <dbReference type="ARBA" id="ARBA00023136"/>
    </source>
</evidence>
<dbReference type="Gene3D" id="1.20.1530.20">
    <property type="match status" value="1"/>
</dbReference>
<evidence type="ECO:0000256" key="8">
    <source>
        <dbReference type="SAM" id="Phobius"/>
    </source>
</evidence>
<comment type="caution">
    <text evidence="9">The sequence shown here is derived from an EMBL/GenBank/DDBJ whole genome shotgun (WGS) entry which is preliminary data.</text>
</comment>
<dbReference type="EMBL" id="DLUG01000144">
    <property type="protein sequence ID" value="DAB36345.1"/>
    <property type="molecule type" value="Genomic_DNA"/>
</dbReference>
<evidence type="ECO:0000256" key="1">
    <source>
        <dbReference type="ARBA" id="ARBA00004651"/>
    </source>
</evidence>
<dbReference type="InterPro" id="IPR004776">
    <property type="entry name" value="Mem_transp_PIN-like"/>
</dbReference>
<evidence type="ECO:0000256" key="4">
    <source>
        <dbReference type="ARBA" id="ARBA00022475"/>
    </source>
</evidence>
<dbReference type="PANTHER" id="PTHR36838">
    <property type="entry name" value="AUXIN EFFLUX CARRIER FAMILY PROTEIN"/>
    <property type="match status" value="1"/>
</dbReference>
<evidence type="ECO:0000313" key="10">
    <source>
        <dbReference type="Proteomes" id="UP000231638"/>
    </source>
</evidence>
<feature type="transmembrane region" description="Helical" evidence="8">
    <location>
        <begin position="188"/>
        <end position="206"/>
    </location>
</feature>
<keyword evidence="5 8" id="KW-0812">Transmembrane</keyword>
<keyword evidence="4" id="KW-1003">Cell membrane</keyword>
<feature type="transmembrane region" description="Helical" evidence="8">
    <location>
        <begin position="63"/>
        <end position="85"/>
    </location>
</feature>
<keyword evidence="7 8" id="KW-0472">Membrane</keyword>
<proteinExistence type="inferred from homology"/>
<evidence type="ECO:0000256" key="2">
    <source>
        <dbReference type="ARBA" id="ARBA00010145"/>
    </source>
</evidence>
<feature type="transmembrane region" description="Helical" evidence="8">
    <location>
        <begin position="280"/>
        <end position="302"/>
    </location>
</feature>
<dbReference type="InterPro" id="IPR038770">
    <property type="entry name" value="Na+/solute_symporter_sf"/>
</dbReference>
<feature type="transmembrane region" description="Helical" evidence="8">
    <location>
        <begin position="156"/>
        <end position="176"/>
    </location>
</feature>
<feature type="transmembrane region" description="Helical" evidence="8">
    <location>
        <begin position="218"/>
        <end position="240"/>
    </location>
</feature>
<evidence type="ECO:0000256" key="5">
    <source>
        <dbReference type="ARBA" id="ARBA00022692"/>
    </source>
</evidence>
<accession>A0A2D3W8W8</accession>
<feature type="transmembrane region" description="Helical" evidence="8">
    <location>
        <begin position="246"/>
        <end position="268"/>
    </location>
</feature>
<evidence type="ECO:0000313" key="9">
    <source>
        <dbReference type="EMBL" id="DAB36345.1"/>
    </source>
</evidence>